<dbReference type="InterPro" id="IPR008189">
    <property type="entry name" value="rRNA_ssu_MeTfrase_I"/>
</dbReference>
<feature type="transmembrane region" description="Helical" evidence="1">
    <location>
        <begin position="62"/>
        <end position="83"/>
    </location>
</feature>
<dbReference type="GO" id="GO:0008168">
    <property type="term" value="F:methyltransferase activity"/>
    <property type="evidence" value="ECO:0007669"/>
    <property type="project" value="UniProtKB-KW"/>
</dbReference>
<protein>
    <submittedName>
        <fullName evidence="2">16S rRNA (Cytidine(1402)-2'-O)-methyltransferase</fullName>
        <ecNumber evidence="2">2.1.1.198</ecNumber>
    </submittedName>
</protein>
<keyword evidence="1" id="KW-0812">Transmembrane</keyword>
<keyword evidence="2" id="KW-0489">Methyltransferase</keyword>
<name>A0A1Y0VLV3_PEDPE</name>
<dbReference type="InterPro" id="IPR014776">
    <property type="entry name" value="4pyrrole_Mease_sub2"/>
</dbReference>
<dbReference type="EMBL" id="CP021474">
    <property type="protein sequence ID" value="ARW19171.1"/>
    <property type="molecule type" value="Genomic_DNA"/>
</dbReference>
<reference evidence="2 3" key="1">
    <citation type="submission" date="2017-05" db="EMBL/GenBank/DDBJ databases">
        <title>Genome sequence of Pediococcus pentosaceus strain SRCM100892.</title>
        <authorList>
            <person name="Cho S.H."/>
        </authorList>
    </citation>
    <scope>NUCLEOTIDE SEQUENCE [LARGE SCALE GENOMIC DNA]</scope>
    <source>
        <strain evidence="2 3">SRCM100892</strain>
    </source>
</reference>
<dbReference type="PROSITE" id="PS01296">
    <property type="entry name" value="RSMI"/>
    <property type="match status" value="1"/>
</dbReference>
<gene>
    <name evidence="2" type="ORF">S100892_00576</name>
</gene>
<evidence type="ECO:0000313" key="2">
    <source>
        <dbReference type="EMBL" id="ARW19171.1"/>
    </source>
</evidence>
<dbReference type="GO" id="GO:0032259">
    <property type="term" value="P:methylation"/>
    <property type="evidence" value="ECO:0007669"/>
    <property type="project" value="UniProtKB-KW"/>
</dbReference>
<dbReference type="SUPFAM" id="SSF53790">
    <property type="entry name" value="Tetrapyrrole methylase"/>
    <property type="match status" value="1"/>
</dbReference>
<organism evidence="2 3">
    <name type="scientific">Pediococcus pentosaceus</name>
    <dbReference type="NCBI Taxonomy" id="1255"/>
    <lineage>
        <taxon>Bacteria</taxon>
        <taxon>Bacillati</taxon>
        <taxon>Bacillota</taxon>
        <taxon>Bacilli</taxon>
        <taxon>Lactobacillales</taxon>
        <taxon>Lactobacillaceae</taxon>
        <taxon>Pediococcus</taxon>
    </lineage>
</organism>
<evidence type="ECO:0000256" key="1">
    <source>
        <dbReference type="SAM" id="Phobius"/>
    </source>
</evidence>
<evidence type="ECO:0000313" key="3">
    <source>
        <dbReference type="Proteomes" id="UP000196118"/>
    </source>
</evidence>
<dbReference type="InterPro" id="IPR035996">
    <property type="entry name" value="4pyrrol_Methylase_sf"/>
</dbReference>
<keyword evidence="1" id="KW-0472">Membrane</keyword>
<dbReference type="Gene3D" id="3.30.950.10">
    <property type="entry name" value="Methyltransferase, Cobalt-precorrin-4 Transmethylase, Domain 2"/>
    <property type="match status" value="1"/>
</dbReference>
<dbReference type="EC" id="2.1.1.198" evidence="2"/>
<dbReference type="PANTHER" id="PTHR46111:SF1">
    <property type="entry name" value="RIBOSOMAL RNA SMALL SUBUNIT METHYLTRANSFERASE I"/>
    <property type="match status" value="1"/>
</dbReference>
<sequence length="96" mass="10447">MSFHEHNTQQRIPTILKMLEDGQQIAQVSDAGMPSISDPGQELVKAAVSQHLNVVPLPGSNAGITALIASGLVPQPFTFYGFLSRKTKEQKKSLKF</sequence>
<keyword evidence="2" id="KW-0808">Transferase</keyword>
<keyword evidence="1" id="KW-1133">Transmembrane helix</keyword>
<dbReference type="Proteomes" id="UP000196118">
    <property type="component" value="Chromosome"/>
</dbReference>
<dbReference type="PANTHER" id="PTHR46111">
    <property type="entry name" value="RIBOSOMAL RNA SMALL SUBUNIT METHYLTRANSFERASE I"/>
    <property type="match status" value="1"/>
</dbReference>
<dbReference type="Gene3D" id="3.40.1010.10">
    <property type="entry name" value="Cobalt-precorrin-4 Transmethylase, Domain 1"/>
    <property type="match status" value="1"/>
</dbReference>
<accession>A0A1Y0VLV3</accession>
<dbReference type="InterPro" id="IPR018063">
    <property type="entry name" value="SAM_MeTrfase_RsmI_CS"/>
</dbReference>
<dbReference type="AlphaFoldDB" id="A0A1Y0VLV3"/>
<dbReference type="InterPro" id="IPR014777">
    <property type="entry name" value="4pyrrole_Mease_sub1"/>
</dbReference>
<proteinExistence type="predicted"/>